<dbReference type="AlphaFoldDB" id="A0ABD1UE21"/>
<gene>
    <name evidence="2" type="ORF">Fot_27163</name>
</gene>
<organism evidence="2 3">
    <name type="scientific">Forsythia ovata</name>
    <dbReference type="NCBI Taxonomy" id="205694"/>
    <lineage>
        <taxon>Eukaryota</taxon>
        <taxon>Viridiplantae</taxon>
        <taxon>Streptophyta</taxon>
        <taxon>Embryophyta</taxon>
        <taxon>Tracheophyta</taxon>
        <taxon>Spermatophyta</taxon>
        <taxon>Magnoliopsida</taxon>
        <taxon>eudicotyledons</taxon>
        <taxon>Gunneridae</taxon>
        <taxon>Pentapetalae</taxon>
        <taxon>asterids</taxon>
        <taxon>lamiids</taxon>
        <taxon>Lamiales</taxon>
        <taxon>Oleaceae</taxon>
        <taxon>Forsythieae</taxon>
        <taxon>Forsythia</taxon>
    </lineage>
</organism>
<protein>
    <submittedName>
        <fullName evidence="2">Uncharacterized protein</fullName>
    </submittedName>
</protein>
<accession>A0ABD1UE21</accession>
<dbReference type="Proteomes" id="UP001604277">
    <property type="component" value="Unassembled WGS sequence"/>
</dbReference>
<evidence type="ECO:0000313" key="2">
    <source>
        <dbReference type="EMBL" id="KAL2523240.1"/>
    </source>
</evidence>
<name>A0ABD1UE21_9LAMI</name>
<feature type="compositionally biased region" description="Polar residues" evidence="1">
    <location>
        <begin position="22"/>
        <end position="33"/>
    </location>
</feature>
<reference evidence="3" key="1">
    <citation type="submission" date="2024-07" db="EMBL/GenBank/DDBJ databases">
        <title>Two chromosome-level genome assemblies of Korean endemic species Abeliophyllum distichum and Forsythia ovata (Oleaceae).</title>
        <authorList>
            <person name="Jang H."/>
        </authorList>
    </citation>
    <scope>NUCLEOTIDE SEQUENCE [LARGE SCALE GENOMIC DNA]</scope>
</reference>
<evidence type="ECO:0000256" key="1">
    <source>
        <dbReference type="SAM" id="MobiDB-lite"/>
    </source>
</evidence>
<proteinExistence type="predicted"/>
<keyword evidence="3" id="KW-1185">Reference proteome</keyword>
<dbReference type="EMBL" id="JBFOLJ010000007">
    <property type="protein sequence ID" value="KAL2523240.1"/>
    <property type="molecule type" value="Genomic_DNA"/>
</dbReference>
<sequence>METLDAQKENQSTQEEIPEVVKTTTDPDSTQIKETGKVSRDTTTAQMMTDETDFDAKDYEELETIVELGNFEIYEKSGQQSSLVSKNLFETSMGQPEWPQDQNIFGWNWYPSTDEKLKSIAEDDEVPKGTNILK</sequence>
<comment type="caution">
    <text evidence="2">The sequence shown here is derived from an EMBL/GenBank/DDBJ whole genome shotgun (WGS) entry which is preliminary data.</text>
</comment>
<evidence type="ECO:0000313" key="3">
    <source>
        <dbReference type="Proteomes" id="UP001604277"/>
    </source>
</evidence>
<feature type="region of interest" description="Disordered" evidence="1">
    <location>
        <begin position="1"/>
        <end position="42"/>
    </location>
</feature>